<proteinExistence type="inferred from homology"/>
<dbReference type="GO" id="GO:0032259">
    <property type="term" value="P:methylation"/>
    <property type="evidence" value="ECO:0007669"/>
    <property type="project" value="UniProtKB-KW"/>
</dbReference>
<dbReference type="AlphaFoldDB" id="A0A382F9Z2"/>
<feature type="non-terminal residue" evidence="8">
    <location>
        <position position="136"/>
    </location>
</feature>
<evidence type="ECO:0000256" key="3">
    <source>
        <dbReference type="ARBA" id="ARBA00011890"/>
    </source>
</evidence>
<dbReference type="CDD" id="cd02440">
    <property type="entry name" value="AdoMet_MTases"/>
    <property type="match status" value="1"/>
</dbReference>
<evidence type="ECO:0000256" key="4">
    <source>
        <dbReference type="ARBA" id="ARBA00022490"/>
    </source>
</evidence>
<keyword evidence="4" id="KW-0963">Cytoplasm</keyword>
<comment type="subcellular location">
    <subcellularLocation>
        <location evidence="1">Cytoplasm</location>
    </subcellularLocation>
</comment>
<dbReference type="Gene3D" id="3.40.50.150">
    <property type="entry name" value="Vaccinia Virus protein VP39"/>
    <property type="match status" value="1"/>
</dbReference>
<evidence type="ECO:0000256" key="7">
    <source>
        <dbReference type="ARBA" id="ARBA00022691"/>
    </source>
</evidence>
<comment type="similarity">
    <text evidence="2">Belongs to the methyltransferase superfamily. L-isoaspartyl/D-aspartyl protein methyltransferase family.</text>
</comment>
<dbReference type="InterPro" id="IPR000682">
    <property type="entry name" value="PCMT"/>
</dbReference>
<evidence type="ECO:0000313" key="8">
    <source>
        <dbReference type="EMBL" id="SVB59023.1"/>
    </source>
</evidence>
<dbReference type="InterPro" id="IPR029063">
    <property type="entry name" value="SAM-dependent_MTases_sf"/>
</dbReference>
<keyword evidence="5" id="KW-0489">Methyltransferase</keyword>
<reference evidence="8" key="1">
    <citation type="submission" date="2018-05" db="EMBL/GenBank/DDBJ databases">
        <authorList>
            <person name="Lanie J.A."/>
            <person name="Ng W.-L."/>
            <person name="Kazmierczak K.M."/>
            <person name="Andrzejewski T.M."/>
            <person name="Davidsen T.M."/>
            <person name="Wayne K.J."/>
            <person name="Tettelin H."/>
            <person name="Glass J.I."/>
            <person name="Rusch D."/>
            <person name="Podicherti R."/>
            <person name="Tsui H.-C.T."/>
            <person name="Winkler M.E."/>
        </authorList>
    </citation>
    <scope>NUCLEOTIDE SEQUENCE</scope>
</reference>
<evidence type="ECO:0000256" key="5">
    <source>
        <dbReference type="ARBA" id="ARBA00022603"/>
    </source>
</evidence>
<protein>
    <recommendedName>
        <fullName evidence="3">protein-L-isoaspartate(D-aspartate) O-methyltransferase</fullName>
        <ecNumber evidence="3">2.1.1.77</ecNumber>
    </recommendedName>
</protein>
<dbReference type="PANTHER" id="PTHR11579:SF0">
    <property type="entry name" value="PROTEIN-L-ISOASPARTATE(D-ASPARTATE) O-METHYLTRANSFERASE"/>
    <property type="match status" value="1"/>
</dbReference>
<gene>
    <name evidence="8" type="ORF">METZ01_LOCUS211877</name>
</gene>
<evidence type="ECO:0000256" key="2">
    <source>
        <dbReference type="ARBA" id="ARBA00005369"/>
    </source>
</evidence>
<dbReference type="PANTHER" id="PTHR11579">
    <property type="entry name" value="PROTEIN-L-ISOASPARTATE O-METHYLTRANSFERASE"/>
    <property type="match status" value="1"/>
</dbReference>
<keyword evidence="7" id="KW-0949">S-adenosyl-L-methionine</keyword>
<dbReference type="GO" id="GO:0004719">
    <property type="term" value="F:protein-L-isoaspartate (D-aspartate) O-methyltransferase activity"/>
    <property type="evidence" value="ECO:0007669"/>
    <property type="project" value="UniProtKB-EC"/>
</dbReference>
<keyword evidence="6" id="KW-0808">Transferase</keyword>
<dbReference type="SUPFAM" id="SSF53335">
    <property type="entry name" value="S-adenosyl-L-methionine-dependent methyltransferases"/>
    <property type="match status" value="1"/>
</dbReference>
<dbReference type="GO" id="GO:0005737">
    <property type="term" value="C:cytoplasm"/>
    <property type="evidence" value="ECO:0007669"/>
    <property type="project" value="UniProtKB-SubCell"/>
</dbReference>
<sequence>MNFDHRRVQIVLALRRLGVTDTAVMAAMEAIPRELFVPPSLRRHAYEDATLPIGYEQTLSQPSVVGIMTQALRLTDRMKVLEVGTGSGYQTVVLARLARRVYSVERHKPLLENAEVRFQELQINNITTKCGDGTIG</sequence>
<evidence type="ECO:0000256" key="1">
    <source>
        <dbReference type="ARBA" id="ARBA00004496"/>
    </source>
</evidence>
<dbReference type="EC" id="2.1.1.77" evidence="3"/>
<dbReference type="EMBL" id="UINC01048466">
    <property type="protein sequence ID" value="SVB59023.1"/>
    <property type="molecule type" value="Genomic_DNA"/>
</dbReference>
<name>A0A382F9Z2_9ZZZZ</name>
<accession>A0A382F9Z2</accession>
<evidence type="ECO:0000256" key="6">
    <source>
        <dbReference type="ARBA" id="ARBA00022679"/>
    </source>
</evidence>
<organism evidence="8">
    <name type="scientific">marine metagenome</name>
    <dbReference type="NCBI Taxonomy" id="408172"/>
    <lineage>
        <taxon>unclassified sequences</taxon>
        <taxon>metagenomes</taxon>
        <taxon>ecological metagenomes</taxon>
    </lineage>
</organism>
<dbReference type="Pfam" id="PF01135">
    <property type="entry name" value="PCMT"/>
    <property type="match status" value="1"/>
</dbReference>